<sequence length="145" mass="16973">MRKWKGSKKEKRHRPKPDDEVEEEMMADAGSKEEESNCKFKLHPAPVEGGNRRKKKLVTVRWTDELMELHLVDELIAYMLCAPLNPILQLILNVGLDPDLDARLSAAFEKNCKFYSNLLQQHRINGYTEIQWEFTDDDEEEQEEA</sequence>
<name>A0A6G1F1J1_9ORYZ</name>
<evidence type="ECO:0000313" key="2">
    <source>
        <dbReference type="EMBL" id="KAF0930757.1"/>
    </source>
</evidence>
<protein>
    <submittedName>
        <fullName evidence="2">Uncharacterized protein</fullName>
    </submittedName>
</protein>
<gene>
    <name evidence="2" type="ORF">E2562_034941</name>
</gene>
<keyword evidence="3" id="KW-1185">Reference proteome</keyword>
<evidence type="ECO:0000313" key="3">
    <source>
        <dbReference type="Proteomes" id="UP000479710"/>
    </source>
</evidence>
<organism evidence="2 3">
    <name type="scientific">Oryza meyeriana var. granulata</name>
    <dbReference type="NCBI Taxonomy" id="110450"/>
    <lineage>
        <taxon>Eukaryota</taxon>
        <taxon>Viridiplantae</taxon>
        <taxon>Streptophyta</taxon>
        <taxon>Embryophyta</taxon>
        <taxon>Tracheophyta</taxon>
        <taxon>Spermatophyta</taxon>
        <taxon>Magnoliopsida</taxon>
        <taxon>Liliopsida</taxon>
        <taxon>Poales</taxon>
        <taxon>Poaceae</taxon>
        <taxon>BOP clade</taxon>
        <taxon>Oryzoideae</taxon>
        <taxon>Oryzeae</taxon>
        <taxon>Oryzinae</taxon>
        <taxon>Oryza</taxon>
        <taxon>Oryza meyeriana</taxon>
    </lineage>
</organism>
<evidence type="ECO:0000256" key="1">
    <source>
        <dbReference type="SAM" id="MobiDB-lite"/>
    </source>
</evidence>
<feature type="compositionally biased region" description="Basic residues" evidence="1">
    <location>
        <begin position="1"/>
        <end position="15"/>
    </location>
</feature>
<feature type="region of interest" description="Disordered" evidence="1">
    <location>
        <begin position="1"/>
        <end position="49"/>
    </location>
</feature>
<proteinExistence type="predicted"/>
<reference evidence="2 3" key="1">
    <citation type="submission" date="2019-11" db="EMBL/GenBank/DDBJ databases">
        <title>Whole genome sequence of Oryza granulata.</title>
        <authorList>
            <person name="Li W."/>
        </authorList>
    </citation>
    <scope>NUCLEOTIDE SEQUENCE [LARGE SCALE GENOMIC DNA]</scope>
    <source>
        <strain evidence="3">cv. Menghai</strain>
        <tissue evidence="2">Leaf</tissue>
    </source>
</reference>
<comment type="caution">
    <text evidence="2">The sequence shown here is derived from an EMBL/GenBank/DDBJ whole genome shotgun (WGS) entry which is preliminary data.</text>
</comment>
<accession>A0A6G1F1J1</accession>
<dbReference type="EMBL" id="SPHZ02000002">
    <property type="protein sequence ID" value="KAF0930757.1"/>
    <property type="molecule type" value="Genomic_DNA"/>
</dbReference>
<dbReference type="AlphaFoldDB" id="A0A6G1F1J1"/>
<dbReference type="Proteomes" id="UP000479710">
    <property type="component" value="Unassembled WGS sequence"/>
</dbReference>